<proteinExistence type="predicted"/>
<keyword evidence="2" id="KW-1185">Reference proteome</keyword>
<accession>A0A089MJG3</accession>
<dbReference type="Proteomes" id="UP000029518">
    <property type="component" value="Chromosome"/>
</dbReference>
<dbReference type="OrthoDB" id="2608372at2"/>
<dbReference type="KEGG" id="pbd:PBOR_07000"/>
<dbReference type="AlphaFoldDB" id="A0A089MJG3"/>
<sequence length="83" mass="9657">MNLEGVIVFSNNDENGLKRDLYEQSKPGIIDISSVSPNWFTFIDHEWDALQKDFFEKPLDGLLVDLVLIFRKFCRLRGDIARP</sequence>
<dbReference type="RefSeq" id="WP_042211014.1">
    <property type="nucleotide sequence ID" value="NZ_CP009285.1"/>
</dbReference>
<evidence type="ECO:0000313" key="2">
    <source>
        <dbReference type="Proteomes" id="UP000029518"/>
    </source>
</evidence>
<evidence type="ECO:0000313" key="1">
    <source>
        <dbReference type="EMBL" id="AIQ56714.1"/>
    </source>
</evidence>
<protein>
    <submittedName>
        <fullName evidence="1">Uncharacterized protein</fullName>
    </submittedName>
</protein>
<name>A0A089MJG3_PAEBO</name>
<organism evidence="1 2">
    <name type="scientific">Paenibacillus borealis</name>
    <dbReference type="NCBI Taxonomy" id="160799"/>
    <lineage>
        <taxon>Bacteria</taxon>
        <taxon>Bacillati</taxon>
        <taxon>Bacillota</taxon>
        <taxon>Bacilli</taxon>
        <taxon>Bacillales</taxon>
        <taxon>Paenibacillaceae</taxon>
        <taxon>Paenibacillus</taxon>
    </lineage>
</organism>
<dbReference type="EMBL" id="CP009285">
    <property type="protein sequence ID" value="AIQ56714.1"/>
    <property type="molecule type" value="Genomic_DNA"/>
</dbReference>
<gene>
    <name evidence="1" type="ORF">PBOR_07000</name>
</gene>
<dbReference type="HOGENOM" id="CLU_2539360_0_0_9"/>
<reference evidence="1" key="1">
    <citation type="submission" date="2014-08" db="EMBL/GenBank/DDBJ databases">
        <title>Comparative genomics of the Paenibacillus odorifer group.</title>
        <authorList>
            <person name="den Bakker H.C."/>
            <person name="Tsai Y.-C.Y.-C."/>
            <person name="Martin N."/>
            <person name="Korlach J."/>
            <person name="Wiedmann M."/>
        </authorList>
    </citation>
    <scope>NUCLEOTIDE SEQUENCE [LARGE SCALE GENOMIC DNA]</scope>
    <source>
        <strain evidence="1">DSM 13188</strain>
    </source>
</reference>